<dbReference type="GO" id="GO:0009055">
    <property type="term" value="F:electron transfer activity"/>
    <property type="evidence" value="ECO:0007669"/>
    <property type="project" value="InterPro"/>
</dbReference>
<keyword evidence="2 4" id="KW-0479">Metal-binding</keyword>
<dbReference type="eggNOG" id="ENOG502ZQ8C">
    <property type="taxonomic scope" value="Bacteria"/>
</dbReference>
<keyword evidence="5" id="KW-0732">Signal</keyword>
<feature type="signal peptide" evidence="5">
    <location>
        <begin position="1"/>
        <end position="21"/>
    </location>
</feature>
<keyword evidence="3 4" id="KW-0408">Iron</keyword>
<dbReference type="SUPFAM" id="SSF46626">
    <property type="entry name" value="Cytochrome c"/>
    <property type="match status" value="1"/>
</dbReference>
<keyword evidence="8" id="KW-1185">Reference proteome</keyword>
<protein>
    <recommendedName>
        <fullName evidence="6">Cytochrome c domain-containing protein</fullName>
    </recommendedName>
</protein>
<dbReference type="STRING" id="1121451.DESAM_22624"/>
<dbReference type="GO" id="GO:0046872">
    <property type="term" value="F:metal ion binding"/>
    <property type="evidence" value="ECO:0007669"/>
    <property type="project" value="UniProtKB-KW"/>
</dbReference>
<accession>L0RH37</accession>
<dbReference type="KEGG" id="dhy:DESAM_22624"/>
<organism evidence="7 8">
    <name type="scientific">Maridesulfovibrio hydrothermalis AM13 = DSM 14728</name>
    <dbReference type="NCBI Taxonomy" id="1121451"/>
    <lineage>
        <taxon>Bacteria</taxon>
        <taxon>Pseudomonadati</taxon>
        <taxon>Thermodesulfobacteriota</taxon>
        <taxon>Desulfovibrionia</taxon>
        <taxon>Desulfovibrionales</taxon>
        <taxon>Desulfovibrionaceae</taxon>
        <taxon>Maridesulfovibrio</taxon>
    </lineage>
</organism>
<reference evidence="7 8" key="1">
    <citation type="submission" date="2012-10" db="EMBL/GenBank/DDBJ databases">
        <authorList>
            <person name="Genoscope - CEA"/>
        </authorList>
    </citation>
    <scope>NUCLEOTIDE SEQUENCE [LARGE SCALE GENOMIC DNA]</scope>
    <source>
        <strain evidence="8">AM13 / DSM 14728</strain>
    </source>
</reference>
<dbReference type="AlphaFoldDB" id="L0RH37"/>
<evidence type="ECO:0000256" key="1">
    <source>
        <dbReference type="ARBA" id="ARBA00022617"/>
    </source>
</evidence>
<evidence type="ECO:0000256" key="5">
    <source>
        <dbReference type="SAM" id="SignalP"/>
    </source>
</evidence>
<dbReference type="InterPro" id="IPR036909">
    <property type="entry name" value="Cyt_c-like_dom_sf"/>
</dbReference>
<dbReference type="RefSeq" id="WP_015337489.1">
    <property type="nucleotide sequence ID" value="NC_020055.1"/>
</dbReference>
<dbReference type="HOGENOM" id="CLU_176881_0_0_7"/>
<dbReference type="EMBL" id="FO203522">
    <property type="protein sequence ID" value="CCO24891.1"/>
    <property type="molecule type" value="Genomic_DNA"/>
</dbReference>
<sequence>MKFVPALILAGLFAVSGLSVSAPSAADGSALVASKCSACHSMKRICRGIGKKDLTAWEKTNARMVKMGLNVSDEEIALVNNYLANVKPGENTLCK</sequence>
<gene>
    <name evidence="7" type="ORF">DESAM_22624</name>
</gene>
<dbReference type="InterPro" id="IPR009056">
    <property type="entry name" value="Cyt_c-like_dom"/>
</dbReference>
<dbReference type="Gene3D" id="1.10.760.10">
    <property type="entry name" value="Cytochrome c-like domain"/>
    <property type="match status" value="1"/>
</dbReference>
<name>L0RH37_9BACT</name>
<evidence type="ECO:0000256" key="4">
    <source>
        <dbReference type="PROSITE-ProRule" id="PRU00433"/>
    </source>
</evidence>
<dbReference type="Proteomes" id="UP000010808">
    <property type="component" value="Chromosome"/>
</dbReference>
<evidence type="ECO:0000256" key="3">
    <source>
        <dbReference type="ARBA" id="ARBA00023004"/>
    </source>
</evidence>
<dbReference type="PROSITE" id="PS51007">
    <property type="entry name" value="CYTC"/>
    <property type="match status" value="1"/>
</dbReference>
<evidence type="ECO:0000313" key="7">
    <source>
        <dbReference type="EMBL" id="CCO24891.1"/>
    </source>
</evidence>
<proteinExistence type="predicted"/>
<dbReference type="PATRIC" id="fig|1121451.3.peg.2834"/>
<keyword evidence="1 4" id="KW-0349">Heme</keyword>
<evidence type="ECO:0000256" key="2">
    <source>
        <dbReference type="ARBA" id="ARBA00022723"/>
    </source>
</evidence>
<feature type="chain" id="PRO_5003947317" description="Cytochrome c domain-containing protein" evidence="5">
    <location>
        <begin position="22"/>
        <end position="95"/>
    </location>
</feature>
<evidence type="ECO:0000259" key="6">
    <source>
        <dbReference type="PROSITE" id="PS51007"/>
    </source>
</evidence>
<evidence type="ECO:0000313" key="8">
    <source>
        <dbReference type="Proteomes" id="UP000010808"/>
    </source>
</evidence>
<feature type="domain" description="Cytochrome c" evidence="6">
    <location>
        <begin position="23"/>
        <end position="95"/>
    </location>
</feature>
<dbReference type="OrthoDB" id="258660at2"/>
<dbReference type="GO" id="GO:0020037">
    <property type="term" value="F:heme binding"/>
    <property type="evidence" value="ECO:0007669"/>
    <property type="project" value="InterPro"/>
</dbReference>